<proteinExistence type="predicted"/>
<reference evidence="3" key="1">
    <citation type="journal article" date="2011" name="Nature">
        <title>Genome sequence and analysis of the tuber crop potato.</title>
        <authorList>
            <consortium name="The Potato Genome Sequencing Consortium"/>
        </authorList>
    </citation>
    <scope>NUCLEOTIDE SEQUENCE [LARGE SCALE GENOMIC DNA]</scope>
    <source>
        <strain evidence="3">cv. DM1-3 516 R44</strain>
    </source>
</reference>
<dbReference type="Gramene" id="PGSC0003DMT400093726">
    <property type="protein sequence ID" value="PGSC0003DMT400093726"/>
    <property type="gene ID" value="PGSC0003DMG400043297"/>
</dbReference>
<organism evidence="2 3">
    <name type="scientific">Solanum tuberosum</name>
    <name type="common">Potato</name>
    <dbReference type="NCBI Taxonomy" id="4113"/>
    <lineage>
        <taxon>Eukaryota</taxon>
        <taxon>Viridiplantae</taxon>
        <taxon>Streptophyta</taxon>
        <taxon>Embryophyta</taxon>
        <taxon>Tracheophyta</taxon>
        <taxon>Spermatophyta</taxon>
        <taxon>Magnoliopsida</taxon>
        <taxon>eudicotyledons</taxon>
        <taxon>Gunneridae</taxon>
        <taxon>Pentapetalae</taxon>
        <taxon>asterids</taxon>
        <taxon>lamiids</taxon>
        <taxon>Solanales</taxon>
        <taxon>Solanaceae</taxon>
        <taxon>Solanoideae</taxon>
        <taxon>Solaneae</taxon>
        <taxon>Solanum</taxon>
    </lineage>
</organism>
<evidence type="ECO:0000313" key="3">
    <source>
        <dbReference type="Proteomes" id="UP000011115"/>
    </source>
</evidence>
<dbReference type="AlphaFoldDB" id="M1DSK3"/>
<evidence type="ECO:0000313" key="2">
    <source>
        <dbReference type="EnsemblPlants" id="PGSC0003DMT400093726"/>
    </source>
</evidence>
<sequence length="120" mass="13899">MLGDSPKGRTPPFVPVREALKEKDKKGDERSSRRFANQFREAEVKVWKVSEKCKWVSQRSSRRIAEEVGDPDLNRRWTKFNFKVESVKLDVPKNLLANGQLGRQLRSSLPFGPLVYLEVQ</sequence>
<protein>
    <submittedName>
        <fullName evidence="2">Uncharacterized protein</fullName>
    </submittedName>
</protein>
<evidence type="ECO:0000256" key="1">
    <source>
        <dbReference type="SAM" id="MobiDB-lite"/>
    </source>
</evidence>
<dbReference type="EnsemblPlants" id="PGSC0003DMT400093726">
    <property type="protein sequence ID" value="PGSC0003DMT400093726"/>
    <property type="gene ID" value="PGSC0003DMG400043297"/>
</dbReference>
<feature type="region of interest" description="Disordered" evidence="1">
    <location>
        <begin position="1"/>
        <end position="33"/>
    </location>
</feature>
<dbReference type="PaxDb" id="4113-PGSC0003DMT400093726"/>
<accession>M1DSK3</accession>
<dbReference type="InParanoid" id="M1DSK3"/>
<keyword evidence="3" id="KW-1185">Reference proteome</keyword>
<name>M1DSK3_SOLTU</name>
<reference evidence="2" key="2">
    <citation type="submission" date="2015-06" db="UniProtKB">
        <authorList>
            <consortium name="EnsemblPlants"/>
        </authorList>
    </citation>
    <scope>IDENTIFICATION</scope>
    <source>
        <strain evidence="2">DM1-3 516 R44</strain>
    </source>
</reference>
<dbReference type="HOGENOM" id="CLU_166425_0_0_1"/>
<feature type="compositionally biased region" description="Basic and acidic residues" evidence="1">
    <location>
        <begin position="18"/>
        <end position="32"/>
    </location>
</feature>
<dbReference type="Proteomes" id="UP000011115">
    <property type="component" value="Unassembled WGS sequence"/>
</dbReference>